<dbReference type="Pfam" id="PF25324">
    <property type="entry name" value="DUF7881"/>
    <property type="match status" value="1"/>
</dbReference>
<evidence type="ECO:0000259" key="1">
    <source>
        <dbReference type="Pfam" id="PF13391"/>
    </source>
</evidence>
<feature type="domain" description="DUF7881" evidence="2">
    <location>
        <begin position="10"/>
        <end position="82"/>
    </location>
</feature>
<evidence type="ECO:0000259" key="2">
    <source>
        <dbReference type="Pfam" id="PF25324"/>
    </source>
</evidence>
<accession>A0A0C2J187</accession>
<keyword evidence="4" id="KW-1185">Reference proteome</keyword>
<dbReference type="Pfam" id="PF13391">
    <property type="entry name" value="HNH_2"/>
    <property type="match status" value="1"/>
</dbReference>
<evidence type="ECO:0000313" key="4">
    <source>
        <dbReference type="Proteomes" id="UP000031575"/>
    </source>
</evidence>
<dbReference type="GeneID" id="63682175"/>
<dbReference type="Proteomes" id="UP000031575">
    <property type="component" value="Unassembled WGS sequence"/>
</dbReference>
<evidence type="ECO:0000313" key="3">
    <source>
        <dbReference type="EMBL" id="KIH92775.1"/>
    </source>
</evidence>
<dbReference type="RefSeq" id="XP_040620785.1">
    <property type="nucleotide sequence ID" value="XM_040767254.1"/>
</dbReference>
<feature type="domain" description="HNH nuclease" evidence="1">
    <location>
        <begin position="118"/>
        <end position="194"/>
    </location>
</feature>
<dbReference type="AlphaFoldDB" id="A0A0C2J187"/>
<proteinExistence type="predicted"/>
<reference evidence="3 4" key="1">
    <citation type="journal article" date="2014" name="BMC Genomics">
        <title>Comparative genomics of the major fungal agents of human and animal Sporotrichosis: Sporothrix schenckii and Sporothrix brasiliensis.</title>
        <authorList>
            <person name="Teixeira M.M."/>
            <person name="de Almeida L.G."/>
            <person name="Kubitschek-Barreira P."/>
            <person name="Alves F.L."/>
            <person name="Kioshima E.S."/>
            <person name="Abadio A.K."/>
            <person name="Fernandes L."/>
            <person name="Derengowski L.S."/>
            <person name="Ferreira K.S."/>
            <person name="Souza R.C."/>
            <person name="Ruiz J.C."/>
            <person name="de Andrade N.C."/>
            <person name="Paes H.C."/>
            <person name="Nicola A.M."/>
            <person name="Albuquerque P."/>
            <person name="Gerber A.L."/>
            <person name="Martins V.P."/>
            <person name="Peconick L.D."/>
            <person name="Neto A.V."/>
            <person name="Chaucanez C.B."/>
            <person name="Silva P.A."/>
            <person name="Cunha O.L."/>
            <person name="de Oliveira F.F."/>
            <person name="dos Santos T.C."/>
            <person name="Barros A.L."/>
            <person name="Soares M.A."/>
            <person name="de Oliveira L.M."/>
            <person name="Marini M.M."/>
            <person name="Villalobos-Duno H."/>
            <person name="Cunha M.M."/>
            <person name="de Hoog S."/>
            <person name="da Silveira J.F."/>
            <person name="Henrissat B."/>
            <person name="Nino-Vega G.A."/>
            <person name="Cisalpino P.S."/>
            <person name="Mora-Montes H.M."/>
            <person name="Almeida S.R."/>
            <person name="Stajich J.E."/>
            <person name="Lopes-Bezerra L.M."/>
            <person name="Vasconcelos A.T."/>
            <person name="Felipe M.S."/>
        </authorList>
    </citation>
    <scope>NUCLEOTIDE SEQUENCE [LARGE SCALE GENOMIC DNA]</scope>
    <source>
        <strain evidence="3 4">5110</strain>
    </source>
</reference>
<organism evidence="3 4">
    <name type="scientific">Sporothrix brasiliensis 5110</name>
    <dbReference type="NCBI Taxonomy" id="1398154"/>
    <lineage>
        <taxon>Eukaryota</taxon>
        <taxon>Fungi</taxon>
        <taxon>Dikarya</taxon>
        <taxon>Ascomycota</taxon>
        <taxon>Pezizomycotina</taxon>
        <taxon>Sordariomycetes</taxon>
        <taxon>Sordariomycetidae</taxon>
        <taxon>Ophiostomatales</taxon>
        <taxon>Ophiostomataceae</taxon>
        <taxon>Sporothrix</taxon>
    </lineage>
</organism>
<dbReference type="InterPro" id="IPR057203">
    <property type="entry name" value="DUF7881"/>
</dbReference>
<sequence>MAPIDRSAQRVVFIWSARPNNATEVIGGLQHIGGTTNGDFLQMIQILLPNASHDLTVQGPSGSTLTDDDQPLLRGDYVVSGDDVKVSEEVVLPRALSQSSGTRVRGFRDAVRARDGRCVITKRPNVYSEFDEWTRFEVAHLFPVAYEQQWITDNYSRYISQVPSTGGTINSVQNGLLLRTDLHDGFDQYRFSINPRANHKVIVFSSTFDDLVGQSLDRQLLDDPSCPPDELLWWHFTQAVLANVRGAGEPIYEHDFPPGSDMMGEIMEGPNAPQRLEFELFSRLAAHVEVVDTASTAKNEDHTASEDGKQRE</sequence>
<dbReference type="EMBL" id="AWTV01000006">
    <property type="protein sequence ID" value="KIH92775.1"/>
    <property type="molecule type" value="Genomic_DNA"/>
</dbReference>
<dbReference type="HOGENOM" id="CLU_055165_2_0_1"/>
<comment type="caution">
    <text evidence="3">The sequence shown here is derived from an EMBL/GenBank/DDBJ whole genome shotgun (WGS) entry which is preliminary data.</text>
</comment>
<protein>
    <submittedName>
        <fullName evidence="3">Uncharacterized protein</fullName>
    </submittedName>
</protein>
<gene>
    <name evidence="3" type="ORF">SPBR_09128</name>
</gene>
<dbReference type="OrthoDB" id="5219809at2759"/>
<name>A0A0C2J187_9PEZI</name>
<dbReference type="VEuPathDB" id="FungiDB:SPBR_09128"/>
<dbReference type="InterPro" id="IPR003615">
    <property type="entry name" value="HNH_nuc"/>
</dbReference>